<proteinExistence type="predicted"/>
<evidence type="ECO:0000313" key="1">
    <source>
        <dbReference type="EMBL" id="MBL7627040.1"/>
    </source>
</evidence>
<dbReference type="SUPFAM" id="SSF82171">
    <property type="entry name" value="DPP6 N-terminal domain-like"/>
    <property type="match status" value="1"/>
</dbReference>
<dbReference type="EMBL" id="JAEACQ010000154">
    <property type="protein sequence ID" value="MBL7627040.1"/>
    <property type="molecule type" value="Genomic_DNA"/>
</dbReference>
<comment type="caution">
    <text evidence="1">The sequence shown here is derived from an EMBL/GenBank/DDBJ whole genome shotgun (WGS) entry which is preliminary data.</text>
</comment>
<accession>A0A937RDL2</accession>
<dbReference type="Proteomes" id="UP000604475">
    <property type="component" value="Unassembled WGS sequence"/>
</dbReference>
<sequence length="900" mass="94309">MSRVGEPVRRLLRAHARPLDNGLAPGLRARSLIRLTAWGLTTADGGLGWRGTWAAGALTRATVQDGDPGAASALAALLTVAWPGHELAVAATRALTAALEAPADPRRAVGGAAARELIIEVLADHWTLARSPALLALLESAAGPAQGSARAFPDTGEAARVPLLLLLAASDRASPLSGIIPASHPAPLVEALDDPDGQVRAAAADLLRATTAPDAMDALAAAWLADPDDTRMALLIANPTLPGAPAAWLAVAALQRRHEAVAEFGAYAVPALLGQLRSAPAALAAAIGEALRSLTDPAARERVCALAAAGDSEAMAVALDAGYLPVAEPDRAAFLIATGQWDRYHALDIDGRLARLAYSLARPELQARLRDTARGAGRPDILRAMLTGAPGALTRTAATTSTSHPADASRAPTPAEAADLARALIAAGRHGDLWNLARAGLPFVGSLVAVARLRAAGWSPSEADEAEVFGMLVRACQPPAEGSTGEPRPGPDHLSVLPPALRPLSTFDTGVVYPGYPLALVLAADSAELTIASRLMTKGHAVSRWDVVTGQRLWAVNQLNVLRLFHSTGGEVFAFQGSGRGEVDGHLVVLDGTSRRVVSSPLDVAAAVPGPNGTAVIVDTSGRVTTWSRDGDVVNPGHQADQFWEGGRWGVKAALSAAGRVLCLLDQNCGISGRVVFDGPPGPGRQVFLYDLRDGGPPLAGTVPARSKEVAFTPDGVEVLFLADHVLPDLDPPVHRNTGLVRYPVNRRPDQADAVRWPDAEKPVTAFAVVEQHGVVVISREHRVEVRSWPGGELVDQVRAEHVDTLTVSPDGGLLSAGSSGRFSNWALFPAVIWRPLSEAKPSDLTGVESWLAQPAGDRHRVHLEALAALLRHRFRHEVQVGDAPRARVTDPRDIQLDES</sequence>
<dbReference type="AlphaFoldDB" id="A0A937RDL2"/>
<reference evidence="1" key="1">
    <citation type="submission" date="2020-12" db="EMBL/GenBank/DDBJ databases">
        <title>Genomic characterization of non-nitrogen-fixing Frankia strains.</title>
        <authorList>
            <person name="Carlos-Shanley C."/>
            <person name="Guerra T."/>
            <person name="Hahn D."/>
        </authorList>
    </citation>
    <scope>NUCLEOTIDE SEQUENCE</scope>
    <source>
        <strain evidence="1">CN6</strain>
    </source>
</reference>
<protein>
    <submittedName>
        <fullName evidence="1">Uncharacterized protein</fullName>
    </submittedName>
</protein>
<name>A0A937RDL2_9ACTN</name>
<organism evidence="1 2">
    <name type="scientific">Frankia nepalensis</name>
    <dbReference type="NCBI Taxonomy" id="1836974"/>
    <lineage>
        <taxon>Bacteria</taxon>
        <taxon>Bacillati</taxon>
        <taxon>Actinomycetota</taxon>
        <taxon>Actinomycetes</taxon>
        <taxon>Frankiales</taxon>
        <taxon>Frankiaceae</taxon>
        <taxon>Frankia</taxon>
    </lineage>
</organism>
<gene>
    <name evidence="1" type="ORF">I7412_07645</name>
</gene>
<keyword evidence="2" id="KW-1185">Reference proteome</keyword>
<dbReference type="RefSeq" id="WP_203006971.1">
    <property type="nucleotide sequence ID" value="NZ_JADWYU010000204.1"/>
</dbReference>
<evidence type="ECO:0000313" key="2">
    <source>
        <dbReference type="Proteomes" id="UP000604475"/>
    </source>
</evidence>